<gene>
    <name evidence="2" type="ORF">E2C01_039436</name>
</gene>
<proteinExistence type="predicted"/>
<dbReference type="EMBL" id="VSRR010006868">
    <property type="protein sequence ID" value="MPC45730.1"/>
    <property type="molecule type" value="Genomic_DNA"/>
</dbReference>
<sequence>MKDEICHVVNTRQLTSRKEILVLLRAVLGVTSSHDDPKTERSGSSERQERGERRPGGRGREAGIRQTSKQLFLKLLLCHAFH</sequence>
<name>A0A5B7FDM8_PORTR</name>
<dbReference type="AlphaFoldDB" id="A0A5B7FDM8"/>
<reference evidence="2 3" key="1">
    <citation type="submission" date="2019-05" db="EMBL/GenBank/DDBJ databases">
        <title>Another draft genome of Portunus trituberculatus and its Hox gene families provides insights of decapod evolution.</title>
        <authorList>
            <person name="Jeong J.-H."/>
            <person name="Song I."/>
            <person name="Kim S."/>
            <person name="Choi T."/>
            <person name="Kim D."/>
            <person name="Ryu S."/>
            <person name="Kim W."/>
        </authorList>
    </citation>
    <scope>NUCLEOTIDE SEQUENCE [LARGE SCALE GENOMIC DNA]</scope>
    <source>
        <tissue evidence="2">Muscle</tissue>
    </source>
</reference>
<evidence type="ECO:0000256" key="1">
    <source>
        <dbReference type="SAM" id="MobiDB-lite"/>
    </source>
</evidence>
<comment type="caution">
    <text evidence="2">The sequence shown here is derived from an EMBL/GenBank/DDBJ whole genome shotgun (WGS) entry which is preliminary data.</text>
</comment>
<accession>A0A5B7FDM8</accession>
<feature type="region of interest" description="Disordered" evidence="1">
    <location>
        <begin position="32"/>
        <end position="65"/>
    </location>
</feature>
<dbReference type="Proteomes" id="UP000324222">
    <property type="component" value="Unassembled WGS sequence"/>
</dbReference>
<evidence type="ECO:0000313" key="3">
    <source>
        <dbReference type="Proteomes" id="UP000324222"/>
    </source>
</evidence>
<organism evidence="2 3">
    <name type="scientific">Portunus trituberculatus</name>
    <name type="common">Swimming crab</name>
    <name type="synonym">Neptunus trituberculatus</name>
    <dbReference type="NCBI Taxonomy" id="210409"/>
    <lineage>
        <taxon>Eukaryota</taxon>
        <taxon>Metazoa</taxon>
        <taxon>Ecdysozoa</taxon>
        <taxon>Arthropoda</taxon>
        <taxon>Crustacea</taxon>
        <taxon>Multicrustacea</taxon>
        <taxon>Malacostraca</taxon>
        <taxon>Eumalacostraca</taxon>
        <taxon>Eucarida</taxon>
        <taxon>Decapoda</taxon>
        <taxon>Pleocyemata</taxon>
        <taxon>Brachyura</taxon>
        <taxon>Eubrachyura</taxon>
        <taxon>Portunoidea</taxon>
        <taxon>Portunidae</taxon>
        <taxon>Portuninae</taxon>
        <taxon>Portunus</taxon>
    </lineage>
</organism>
<evidence type="ECO:0000313" key="2">
    <source>
        <dbReference type="EMBL" id="MPC45730.1"/>
    </source>
</evidence>
<feature type="compositionally biased region" description="Basic and acidic residues" evidence="1">
    <location>
        <begin position="33"/>
        <end position="63"/>
    </location>
</feature>
<protein>
    <submittedName>
        <fullName evidence="2">Uncharacterized protein</fullName>
    </submittedName>
</protein>
<keyword evidence="3" id="KW-1185">Reference proteome</keyword>